<dbReference type="Proteomes" id="UP000322530">
    <property type="component" value="Unassembled WGS sequence"/>
</dbReference>
<evidence type="ECO:0000313" key="2">
    <source>
        <dbReference type="Proteomes" id="UP000322530"/>
    </source>
</evidence>
<evidence type="ECO:0000313" key="1">
    <source>
        <dbReference type="EMBL" id="GCF07045.1"/>
    </source>
</evidence>
<sequence>MAQNKEPHHALLNSRNILQPIAPTTMIVDHKMVLHDPVAITAATTDLAVHAHTTMALVLPVVAIRVNVPPVAAIKVDRVALVPLVVATTMVLVLAAIKADRVALVPLVVAIRVDRVALVPLVVATRVDRVALVLPVVAIKVDRVALVPLVVAIKVDRVALVLLIGAIPVDLVPSHPMLPQSRHDLSQSGIVAMIAIKSIPVPMIVTHAHKPAALHDQGPRTVVVLLVAAIKDRAIAVPVVQRVPVDVLAVVQVVVPPHVHRNAVQLQ</sequence>
<comment type="caution">
    <text evidence="1">The sequence shown here is derived from an EMBL/GenBank/DDBJ whole genome shotgun (WGS) entry which is preliminary data.</text>
</comment>
<name>A0A5A5T717_9CHLR</name>
<reference evidence="1 2" key="1">
    <citation type="submission" date="2019-01" db="EMBL/GenBank/DDBJ databases">
        <title>Draft genome sequence of Dictyobacter sp. Uno17.</title>
        <authorList>
            <person name="Wang C.M."/>
            <person name="Zheng Y."/>
            <person name="Sakai Y."/>
            <person name="Abe K."/>
            <person name="Yokota A."/>
            <person name="Yabe S."/>
        </authorList>
    </citation>
    <scope>NUCLEOTIDE SEQUENCE [LARGE SCALE GENOMIC DNA]</scope>
    <source>
        <strain evidence="1 2">Uno17</strain>
    </source>
</reference>
<accession>A0A5A5T717</accession>
<gene>
    <name evidence="1" type="ORF">KDI_06090</name>
</gene>
<protein>
    <submittedName>
        <fullName evidence="1">Uncharacterized protein</fullName>
    </submittedName>
</protein>
<keyword evidence="2" id="KW-1185">Reference proteome</keyword>
<proteinExistence type="predicted"/>
<dbReference type="AlphaFoldDB" id="A0A5A5T717"/>
<dbReference type="EMBL" id="BIXY01000005">
    <property type="protein sequence ID" value="GCF07045.1"/>
    <property type="molecule type" value="Genomic_DNA"/>
</dbReference>
<organism evidence="1 2">
    <name type="scientific">Dictyobacter arantiisoli</name>
    <dbReference type="NCBI Taxonomy" id="2014874"/>
    <lineage>
        <taxon>Bacteria</taxon>
        <taxon>Bacillati</taxon>
        <taxon>Chloroflexota</taxon>
        <taxon>Ktedonobacteria</taxon>
        <taxon>Ktedonobacterales</taxon>
        <taxon>Dictyobacteraceae</taxon>
        <taxon>Dictyobacter</taxon>
    </lineage>
</organism>